<dbReference type="Proteomes" id="UP000294200">
    <property type="component" value="Unassembled WGS sequence"/>
</dbReference>
<dbReference type="EMBL" id="MWML01000087">
    <property type="protein sequence ID" value="TCG06905.1"/>
    <property type="molecule type" value="Genomic_DNA"/>
</dbReference>
<accession>A0A4R0XDS2</accession>
<protein>
    <submittedName>
        <fullName evidence="1">Uncharacterized protein</fullName>
    </submittedName>
</protein>
<comment type="caution">
    <text evidence="1">The sequence shown here is derived from an EMBL/GenBank/DDBJ whole genome shotgun (WGS) entry which is preliminary data.</text>
</comment>
<sequence length="61" mass="6816">MLVACERAEKRVLTINPATRKPMAEIDWRAKVEEVAVEIFASLSPSTYRPHSTRRCSAANG</sequence>
<organism evidence="1 2">
    <name type="scientific">Paraburkholderia steynii</name>
    <dbReference type="NCBI Taxonomy" id="1245441"/>
    <lineage>
        <taxon>Bacteria</taxon>
        <taxon>Pseudomonadati</taxon>
        <taxon>Pseudomonadota</taxon>
        <taxon>Betaproteobacteria</taxon>
        <taxon>Burkholderiales</taxon>
        <taxon>Burkholderiaceae</taxon>
        <taxon>Paraburkholderia</taxon>
    </lineage>
</organism>
<gene>
    <name evidence="1" type="ORF">BZM27_23300</name>
</gene>
<dbReference type="AlphaFoldDB" id="A0A4R0XDS2"/>
<name>A0A4R0XDS2_9BURK</name>
<proteinExistence type="predicted"/>
<evidence type="ECO:0000313" key="2">
    <source>
        <dbReference type="Proteomes" id="UP000294200"/>
    </source>
</evidence>
<reference evidence="1 2" key="1">
    <citation type="submission" date="2017-02" db="EMBL/GenBank/DDBJ databases">
        <title>Paraburkholderia sophoroidis sp. nov. and Paraburkholderia steynii sp. nov. rhizobial symbionts of the fynbos legume Hypocalyptus sophoroides.</title>
        <authorList>
            <person name="Steenkamp E.T."/>
            <person name="Beukes C.W."/>
            <person name="Van Zyl E."/>
            <person name="Avontuur J."/>
            <person name="Chan W.Y."/>
            <person name="Hassen A."/>
            <person name="Palmer M."/>
            <person name="Mthombeni L."/>
            <person name="Phalane F."/>
            <person name="Sereme K."/>
            <person name="Venter S.N."/>
        </authorList>
    </citation>
    <scope>NUCLEOTIDE SEQUENCE [LARGE SCALE GENOMIC DNA]</scope>
    <source>
        <strain evidence="1 2">HC1.1ba</strain>
    </source>
</reference>
<keyword evidence="2" id="KW-1185">Reference proteome</keyword>
<evidence type="ECO:0000313" key="1">
    <source>
        <dbReference type="EMBL" id="TCG06905.1"/>
    </source>
</evidence>